<accession>A0A4Z0GN96</accession>
<dbReference type="InterPro" id="IPR010982">
    <property type="entry name" value="Lambda_DNA-bd_dom_sf"/>
</dbReference>
<dbReference type="RefSeq" id="WP_135349184.1">
    <property type="nucleotide sequence ID" value="NZ_SRJD01000015.1"/>
</dbReference>
<name>A0A4Z0GN96_9BACL</name>
<keyword evidence="3" id="KW-1185">Reference proteome</keyword>
<dbReference type="Pfam" id="PF01381">
    <property type="entry name" value="HTH_3"/>
    <property type="match status" value="1"/>
</dbReference>
<sequence>MLTVDLNKLKEIRKKQMSLEKMSSMLGYRSPNGYYYMENGRSKITAETLAKAASILNVPIQEFFVDDEGKEQN</sequence>
<dbReference type="CDD" id="cd00093">
    <property type="entry name" value="HTH_XRE"/>
    <property type="match status" value="1"/>
</dbReference>
<proteinExistence type="predicted"/>
<gene>
    <name evidence="2" type="ORF">E4665_12795</name>
</gene>
<dbReference type="GO" id="GO:0003677">
    <property type="term" value="F:DNA binding"/>
    <property type="evidence" value="ECO:0007669"/>
    <property type="project" value="InterPro"/>
</dbReference>
<dbReference type="PROSITE" id="PS50943">
    <property type="entry name" value="HTH_CROC1"/>
    <property type="match status" value="1"/>
</dbReference>
<evidence type="ECO:0000313" key="2">
    <source>
        <dbReference type="EMBL" id="TGA97269.1"/>
    </source>
</evidence>
<dbReference type="AlphaFoldDB" id="A0A4Z0GN96"/>
<protein>
    <submittedName>
        <fullName evidence="2">XRE family transcriptional regulator</fullName>
    </submittedName>
</protein>
<dbReference type="SMART" id="SM00530">
    <property type="entry name" value="HTH_XRE"/>
    <property type="match status" value="1"/>
</dbReference>
<dbReference type="EMBL" id="SRJD01000015">
    <property type="protein sequence ID" value="TGA97269.1"/>
    <property type="molecule type" value="Genomic_DNA"/>
</dbReference>
<evidence type="ECO:0000313" key="3">
    <source>
        <dbReference type="Proteomes" id="UP000298347"/>
    </source>
</evidence>
<dbReference type="Gene3D" id="1.10.260.40">
    <property type="entry name" value="lambda repressor-like DNA-binding domains"/>
    <property type="match status" value="1"/>
</dbReference>
<feature type="domain" description="HTH cro/C1-type" evidence="1">
    <location>
        <begin position="9"/>
        <end position="63"/>
    </location>
</feature>
<dbReference type="Proteomes" id="UP000298347">
    <property type="component" value="Unassembled WGS sequence"/>
</dbReference>
<comment type="caution">
    <text evidence="2">The sequence shown here is derived from an EMBL/GenBank/DDBJ whole genome shotgun (WGS) entry which is preliminary data.</text>
</comment>
<organism evidence="2 3">
    <name type="scientific">Sporolactobacillus shoreae</name>
    <dbReference type="NCBI Taxonomy" id="1465501"/>
    <lineage>
        <taxon>Bacteria</taxon>
        <taxon>Bacillati</taxon>
        <taxon>Bacillota</taxon>
        <taxon>Bacilli</taxon>
        <taxon>Bacillales</taxon>
        <taxon>Sporolactobacillaceae</taxon>
        <taxon>Sporolactobacillus</taxon>
    </lineage>
</organism>
<evidence type="ECO:0000259" key="1">
    <source>
        <dbReference type="PROSITE" id="PS50943"/>
    </source>
</evidence>
<dbReference type="SUPFAM" id="SSF47413">
    <property type="entry name" value="lambda repressor-like DNA-binding domains"/>
    <property type="match status" value="1"/>
</dbReference>
<dbReference type="OrthoDB" id="1809600at2"/>
<reference evidence="2 3" key="1">
    <citation type="journal article" date="2015" name="Int. J. Syst. Evol. Microbiol.">
        <title>Sporolactobacillus shoreae sp. nov. and Sporolactobacillus spathodeae sp. nov., two spore-forming lactic acid bacteria isolated from tree barks in Thailand.</title>
        <authorList>
            <person name="Thamacharoensuk T."/>
            <person name="Kitahara M."/>
            <person name="Ohkuma M."/>
            <person name="Thongchul N."/>
            <person name="Tanasupawat S."/>
        </authorList>
    </citation>
    <scope>NUCLEOTIDE SEQUENCE [LARGE SCALE GENOMIC DNA]</scope>
    <source>
        <strain evidence="2 3">BK92</strain>
    </source>
</reference>
<dbReference type="InterPro" id="IPR001387">
    <property type="entry name" value="Cro/C1-type_HTH"/>
</dbReference>